<evidence type="ECO:0000313" key="2">
    <source>
        <dbReference type="Proteomes" id="UP000076234"/>
    </source>
</evidence>
<proteinExistence type="predicted"/>
<reference evidence="1 2" key="2">
    <citation type="journal article" date="2016" name="Genome Announc.">
        <title>Complete Genome Sequence of Sphingopyxis terrae Strain 203-1 (NBRC 111660), a Polyethylene Glycol Degrader.</title>
        <authorList>
            <person name="Ohtsubo Y."/>
            <person name="Nonoyama S."/>
            <person name="Nagata Y."/>
            <person name="Numata M."/>
            <person name="Tsuchikane K."/>
            <person name="Hosoyama A."/>
            <person name="Yamazoe A."/>
            <person name="Tsuda M."/>
            <person name="Fujita N."/>
            <person name="Kawai F."/>
        </authorList>
    </citation>
    <scope>NUCLEOTIDE SEQUENCE [LARGE SCALE GENOMIC DNA]</scope>
    <source>
        <strain evidence="1 2">203-1</strain>
    </source>
</reference>
<sequence length="60" mass="6541">MEATIGHTGLSEAERIADYLDRRADRFLAYAHKIGNGDARTRANALQVEAGNIRAGLVED</sequence>
<reference evidence="2" key="1">
    <citation type="submission" date="2015-11" db="EMBL/GenBank/DDBJ databases">
        <title>Complete genome sequence of a polyethylene glycol-degrading strain Sphingopyxis terrae strain 203-1 (NBRC 15098).</title>
        <authorList>
            <person name="Yoshiyuki O."/>
            <person name="Shouta N."/>
            <person name="Nagata Y."/>
            <person name="Numata M."/>
            <person name="Tsuchikane K."/>
            <person name="Hosoyama A."/>
            <person name="Yamazoe A."/>
            <person name="Tsuda M."/>
            <person name="Fujita N."/>
            <person name="Kawai F."/>
        </authorList>
    </citation>
    <scope>NUCLEOTIDE SEQUENCE [LARGE SCALE GENOMIC DNA]</scope>
    <source>
        <strain evidence="2">203-1</strain>
    </source>
</reference>
<name>A0A142VZ65_9SPHN</name>
<organism evidence="1 2">
    <name type="scientific">Sphingopyxis terrae subsp. terrae NBRC 15098</name>
    <dbReference type="NCBI Taxonomy" id="1219058"/>
    <lineage>
        <taxon>Bacteria</taxon>
        <taxon>Pseudomonadati</taxon>
        <taxon>Pseudomonadota</taxon>
        <taxon>Alphaproteobacteria</taxon>
        <taxon>Sphingomonadales</taxon>
        <taxon>Sphingomonadaceae</taxon>
        <taxon>Sphingopyxis</taxon>
    </lineage>
</organism>
<protein>
    <submittedName>
        <fullName evidence="1">Uncharacterized protein</fullName>
    </submittedName>
</protein>
<dbReference type="RefSeq" id="WP_062901783.1">
    <property type="nucleotide sequence ID" value="NZ_CP013342.1"/>
</dbReference>
<accession>A0A142VZ65</accession>
<dbReference type="AlphaFoldDB" id="A0A142VZ65"/>
<dbReference type="Proteomes" id="UP000076234">
    <property type="component" value="Chromosome"/>
</dbReference>
<gene>
    <name evidence="1" type="ORF">AOA14_10665</name>
</gene>
<dbReference type="EMBL" id="CP013342">
    <property type="protein sequence ID" value="AMU95066.1"/>
    <property type="molecule type" value="Genomic_DNA"/>
</dbReference>
<dbReference type="STRING" id="1219058.AOA14_10665"/>
<dbReference type="KEGG" id="ster:AOA14_10665"/>
<evidence type="ECO:0000313" key="1">
    <source>
        <dbReference type="EMBL" id="AMU95066.1"/>
    </source>
</evidence>